<feature type="transmembrane region" description="Helical" evidence="1">
    <location>
        <begin position="34"/>
        <end position="52"/>
    </location>
</feature>
<dbReference type="AlphaFoldDB" id="A0A5N5HL93"/>
<accession>A0A5N5HL93</accession>
<keyword evidence="1" id="KW-0472">Membrane</keyword>
<name>A0A5N5HL93_9ROSA</name>
<reference evidence="2 3" key="1">
    <citation type="submission" date="2019-09" db="EMBL/GenBank/DDBJ databases">
        <authorList>
            <person name="Ou C."/>
        </authorList>
    </citation>
    <scope>NUCLEOTIDE SEQUENCE [LARGE SCALE GENOMIC DNA]</scope>
    <source>
        <strain evidence="2">S2</strain>
        <tissue evidence="2">Leaf</tissue>
    </source>
</reference>
<keyword evidence="1" id="KW-0812">Transmembrane</keyword>
<organism evidence="2 3">
    <name type="scientific">Pyrus ussuriensis x Pyrus communis</name>
    <dbReference type="NCBI Taxonomy" id="2448454"/>
    <lineage>
        <taxon>Eukaryota</taxon>
        <taxon>Viridiplantae</taxon>
        <taxon>Streptophyta</taxon>
        <taxon>Embryophyta</taxon>
        <taxon>Tracheophyta</taxon>
        <taxon>Spermatophyta</taxon>
        <taxon>Magnoliopsida</taxon>
        <taxon>eudicotyledons</taxon>
        <taxon>Gunneridae</taxon>
        <taxon>Pentapetalae</taxon>
        <taxon>rosids</taxon>
        <taxon>fabids</taxon>
        <taxon>Rosales</taxon>
        <taxon>Rosaceae</taxon>
        <taxon>Amygdaloideae</taxon>
        <taxon>Maleae</taxon>
        <taxon>Pyrus</taxon>
    </lineage>
</organism>
<reference evidence="3" key="2">
    <citation type="submission" date="2019-10" db="EMBL/GenBank/DDBJ databases">
        <title>A de novo genome assembly of a pear dwarfing rootstock.</title>
        <authorList>
            <person name="Wang F."/>
            <person name="Wang J."/>
            <person name="Li S."/>
            <person name="Zhang Y."/>
            <person name="Fang M."/>
            <person name="Ma L."/>
            <person name="Zhao Y."/>
            <person name="Jiang S."/>
        </authorList>
    </citation>
    <scope>NUCLEOTIDE SEQUENCE [LARGE SCALE GENOMIC DNA]</scope>
</reference>
<gene>
    <name evidence="2" type="ORF">D8674_021195</name>
</gene>
<evidence type="ECO:0000256" key="1">
    <source>
        <dbReference type="SAM" id="Phobius"/>
    </source>
</evidence>
<keyword evidence="3" id="KW-1185">Reference proteome</keyword>
<dbReference type="Proteomes" id="UP000327157">
    <property type="component" value="Chromosome 2"/>
</dbReference>
<proteinExistence type="predicted"/>
<reference evidence="2 3" key="3">
    <citation type="submission" date="2019-11" db="EMBL/GenBank/DDBJ databases">
        <title>A de novo genome assembly of a pear dwarfing rootstock.</title>
        <authorList>
            <person name="Wang F."/>
            <person name="Wang J."/>
            <person name="Li S."/>
            <person name="Zhang Y."/>
            <person name="Fang M."/>
            <person name="Ma L."/>
            <person name="Zhao Y."/>
            <person name="Jiang S."/>
        </authorList>
    </citation>
    <scope>NUCLEOTIDE SEQUENCE [LARGE SCALE GENOMIC DNA]</scope>
    <source>
        <strain evidence="2">S2</strain>
        <tissue evidence="2">Leaf</tissue>
    </source>
</reference>
<sequence>MHVANLIEDACGKAARMKWTIWKWLYKLEKGMKVHGMVVFVGWMFLVLKGAGQGKGMHGTRT</sequence>
<protein>
    <submittedName>
        <fullName evidence="2">Pentatricopeptide repeat-containing protein</fullName>
    </submittedName>
</protein>
<evidence type="ECO:0000313" key="2">
    <source>
        <dbReference type="EMBL" id="KAB2627577.1"/>
    </source>
</evidence>
<dbReference type="EMBL" id="SMOL01000157">
    <property type="protein sequence ID" value="KAB2627577.1"/>
    <property type="molecule type" value="Genomic_DNA"/>
</dbReference>
<evidence type="ECO:0000313" key="3">
    <source>
        <dbReference type="Proteomes" id="UP000327157"/>
    </source>
</evidence>
<comment type="caution">
    <text evidence="2">The sequence shown here is derived from an EMBL/GenBank/DDBJ whole genome shotgun (WGS) entry which is preliminary data.</text>
</comment>
<keyword evidence="1" id="KW-1133">Transmembrane helix</keyword>